<dbReference type="Pfam" id="PF00589">
    <property type="entry name" value="Phage_integrase"/>
    <property type="match status" value="1"/>
</dbReference>
<dbReference type="InterPro" id="IPR002104">
    <property type="entry name" value="Integrase_catalytic"/>
</dbReference>
<dbReference type="Gene3D" id="1.10.443.10">
    <property type="entry name" value="Intergrase catalytic core"/>
    <property type="match status" value="1"/>
</dbReference>
<evidence type="ECO:0000259" key="4">
    <source>
        <dbReference type="PROSITE" id="PS51898"/>
    </source>
</evidence>
<evidence type="ECO:0000256" key="1">
    <source>
        <dbReference type="ARBA" id="ARBA00008857"/>
    </source>
</evidence>
<dbReference type="SUPFAM" id="SSF56349">
    <property type="entry name" value="DNA breaking-rejoining enzymes"/>
    <property type="match status" value="1"/>
</dbReference>
<dbReference type="PROSITE" id="PS51898">
    <property type="entry name" value="TYR_RECOMBINASE"/>
    <property type="match status" value="1"/>
</dbReference>
<dbReference type="GO" id="GO:0003677">
    <property type="term" value="F:DNA binding"/>
    <property type="evidence" value="ECO:0007669"/>
    <property type="project" value="UniProtKB-KW"/>
</dbReference>
<keyword evidence="3" id="KW-0233">DNA recombination</keyword>
<reference evidence="5 6" key="1">
    <citation type="submission" date="2018-06" db="EMBL/GenBank/DDBJ databases">
        <authorList>
            <consortium name="Pathogen Informatics"/>
            <person name="Doyle S."/>
        </authorList>
    </citation>
    <scope>NUCLEOTIDE SEQUENCE [LARGE SCALE GENOMIC DNA]</scope>
    <source>
        <strain evidence="5 6">NCTC13533</strain>
    </source>
</reference>
<dbReference type="InterPro" id="IPR011010">
    <property type="entry name" value="DNA_brk_join_enz"/>
</dbReference>
<dbReference type="RefSeq" id="WP_128124813.1">
    <property type="nucleotide sequence ID" value="NZ_CP033920.1"/>
</dbReference>
<evidence type="ECO:0000256" key="3">
    <source>
        <dbReference type="ARBA" id="ARBA00023172"/>
    </source>
</evidence>
<dbReference type="InterPro" id="IPR050090">
    <property type="entry name" value="Tyrosine_recombinase_XerCD"/>
</dbReference>
<dbReference type="PANTHER" id="PTHR30349">
    <property type="entry name" value="PHAGE INTEGRASE-RELATED"/>
    <property type="match status" value="1"/>
</dbReference>
<feature type="domain" description="Tyr recombinase" evidence="4">
    <location>
        <begin position="192"/>
        <end position="369"/>
    </location>
</feature>
<dbReference type="GO" id="GO:0006310">
    <property type="term" value="P:DNA recombination"/>
    <property type="evidence" value="ECO:0007669"/>
    <property type="project" value="UniProtKB-KW"/>
</dbReference>
<dbReference type="CDD" id="cd00397">
    <property type="entry name" value="DNA_BRE_C"/>
    <property type="match status" value="1"/>
</dbReference>
<dbReference type="InterPro" id="IPR010998">
    <property type="entry name" value="Integrase_recombinase_N"/>
</dbReference>
<dbReference type="Gene3D" id="1.10.150.130">
    <property type="match status" value="1"/>
</dbReference>
<name>A0A376DTQ8_CHRCU</name>
<dbReference type="PANTHER" id="PTHR30349:SF41">
    <property type="entry name" value="INTEGRASE_RECOMBINASE PROTEIN MJ0367-RELATED"/>
    <property type="match status" value="1"/>
</dbReference>
<dbReference type="InterPro" id="IPR013762">
    <property type="entry name" value="Integrase-like_cat_sf"/>
</dbReference>
<dbReference type="EMBL" id="UFVQ01000003">
    <property type="protein sequence ID" value="STC95386.1"/>
    <property type="molecule type" value="Genomic_DNA"/>
</dbReference>
<sequence>MKNLNFGCRRSDFLVTSSKDDWFIQCRFYEEGQDKPFTYRRKLNRFKSEKERKAIEKSLLQQMTELLDEKDYNPRTKQFMFQEGQINQYSNIAEALRQTLKNKEFTPEHKMNVELHLGRFLEALTNLDLGYLKIKDIELIHVKQTLESLKLSNYTFNKFKVHLSSLFTDLVDEGYIKVNPCTGIKTKKHIVERKEIFTNEELQQIEKHIKKNYPHFYNFFQIFYLSGCRVPELLGLKKSDINLEKSEFTITLKKGQLYVREKRAIIPNALPFWQDQMENALFDDDYIFSFFYQPGEDIMHRTYVYKFWTKKIMKEIGIDKGIYILKHTFLDKVEEAHYSAQIMAGHRDDRTTSIYTVGREKRRLEAQKQIQIKAF</sequence>
<accession>A0A376DTQ8</accession>
<evidence type="ECO:0000256" key="2">
    <source>
        <dbReference type="ARBA" id="ARBA00023125"/>
    </source>
</evidence>
<keyword evidence="2" id="KW-0238">DNA-binding</keyword>
<proteinExistence type="inferred from homology"/>
<gene>
    <name evidence="5" type="primary">xerC_5</name>
    <name evidence="5" type="ORF">NCTC13533_01878</name>
</gene>
<dbReference type="Proteomes" id="UP000255224">
    <property type="component" value="Unassembled WGS sequence"/>
</dbReference>
<comment type="similarity">
    <text evidence="1">Belongs to the 'phage' integrase family.</text>
</comment>
<dbReference type="AlphaFoldDB" id="A0A376DTQ8"/>
<evidence type="ECO:0000313" key="5">
    <source>
        <dbReference type="EMBL" id="STC95386.1"/>
    </source>
</evidence>
<dbReference type="GO" id="GO:0015074">
    <property type="term" value="P:DNA integration"/>
    <property type="evidence" value="ECO:0007669"/>
    <property type="project" value="InterPro"/>
</dbReference>
<evidence type="ECO:0000313" key="6">
    <source>
        <dbReference type="Proteomes" id="UP000255224"/>
    </source>
</evidence>
<organism evidence="5 6">
    <name type="scientific">Chryseobacterium carnipullorum</name>
    <dbReference type="NCBI Taxonomy" id="1124835"/>
    <lineage>
        <taxon>Bacteria</taxon>
        <taxon>Pseudomonadati</taxon>
        <taxon>Bacteroidota</taxon>
        <taxon>Flavobacteriia</taxon>
        <taxon>Flavobacteriales</taxon>
        <taxon>Weeksellaceae</taxon>
        <taxon>Chryseobacterium group</taxon>
        <taxon>Chryseobacterium</taxon>
    </lineage>
</organism>
<protein>
    <submittedName>
        <fullName evidence="5">Tyrosine recombinase XerC</fullName>
    </submittedName>
</protein>